<accession>A0ABM7SKE0</accession>
<dbReference type="Pfam" id="PF03886">
    <property type="entry name" value="ABC_trans_aux"/>
    <property type="match status" value="1"/>
</dbReference>
<dbReference type="SUPFAM" id="SSF159594">
    <property type="entry name" value="XCC0632-like"/>
    <property type="match status" value="1"/>
</dbReference>
<feature type="domain" description="ABC-type transport auxiliary lipoprotein component" evidence="1">
    <location>
        <begin position="45"/>
        <end position="182"/>
    </location>
</feature>
<protein>
    <submittedName>
        <fullName evidence="2">ABC_trans_aux domain-containing protein</fullName>
    </submittedName>
</protein>
<dbReference type="PROSITE" id="PS51257">
    <property type="entry name" value="PROKAR_LIPOPROTEIN"/>
    <property type="match status" value="1"/>
</dbReference>
<reference evidence="2 3" key="1">
    <citation type="submission" date="2021-07" db="EMBL/GenBank/DDBJ databases">
        <title>Novel Helicobacter sp. Isolated from a dog.</title>
        <authorList>
            <person name="Rimbara E."/>
            <person name="Suzuki M."/>
        </authorList>
    </citation>
    <scope>NUCLEOTIDE SEQUENCE [LARGE SCALE GENOMIC DNA]</scope>
    <source>
        <strain evidence="3">NHP19-003</strain>
    </source>
</reference>
<name>A0ABM7SKE0_9HELI</name>
<dbReference type="EMBL" id="AP024814">
    <property type="protein sequence ID" value="BCZ18115.1"/>
    <property type="molecule type" value="Genomic_DNA"/>
</dbReference>
<organism evidence="2 3">
    <name type="scientific">Helicobacter gastrocanis</name>
    <dbReference type="NCBI Taxonomy" id="2849641"/>
    <lineage>
        <taxon>Bacteria</taxon>
        <taxon>Pseudomonadati</taxon>
        <taxon>Campylobacterota</taxon>
        <taxon>Epsilonproteobacteria</taxon>
        <taxon>Campylobacterales</taxon>
        <taxon>Helicobacteraceae</taxon>
        <taxon>Helicobacter</taxon>
    </lineage>
</organism>
<evidence type="ECO:0000259" key="1">
    <source>
        <dbReference type="Pfam" id="PF03886"/>
    </source>
</evidence>
<sequence length="188" mass="20894">MKAKFGLFTLPLFFTGCLNLNLKQILPAVKDYDLSVGVIEQQSCKDSFSVGLLEVLSADLYNTKSIVRRTAGGQITYSKGQKFADLPTKMFKNMLLLQAPKHCVAISLTPYAQTTTTLQLNVLTFALLDNKAEIVLDYTLSEGTKSKHGRIIQREQASEDELSQIQALQQVALKAISQLLEQIKPQKE</sequence>
<proteinExistence type="predicted"/>
<dbReference type="RefSeq" id="WP_221279365.1">
    <property type="nucleotide sequence ID" value="NZ_AP024814.1"/>
</dbReference>
<dbReference type="Proteomes" id="UP000826775">
    <property type="component" value="Chromosome"/>
</dbReference>
<evidence type="ECO:0000313" key="2">
    <source>
        <dbReference type="EMBL" id="BCZ18115.1"/>
    </source>
</evidence>
<evidence type="ECO:0000313" key="3">
    <source>
        <dbReference type="Proteomes" id="UP000826775"/>
    </source>
</evidence>
<dbReference type="InterPro" id="IPR005586">
    <property type="entry name" value="ABC_trans_aux"/>
</dbReference>
<gene>
    <name evidence="2" type="ORF">NHP190003_13970</name>
</gene>
<dbReference type="Gene3D" id="3.40.50.10610">
    <property type="entry name" value="ABC-type transport auxiliary lipoprotein component"/>
    <property type="match status" value="1"/>
</dbReference>
<keyword evidence="3" id="KW-1185">Reference proteome</keyword>